<evidence type="ECO:0000313" key="3">
    <source>
        <dbReference type="Proteomes" id="UP000000560"/>
    </source>
</evidence>
<evidence type="ECO:0008006" key="4">
    <source>
        <dbReference type="Google" id="ProtNLM"/>
    </source>
</evidence>
<accession>C8V4Z2</accession>
<reference evidence="3" key="2">
    <citation type="journal article" date="2009" name="Fungal Genet. Biol.">
        <title>The 2008 update of the Aspergillus nidulans genome annotation: a community effort.</title>
        <authorList>
            <person name="Wortman J.R."/>
            <person name="Gilsenan J.M."/>
            <person name="Joardar V."/>
            <person name="Deegan J."/>
            <person name="Clutterbuck J."/>
            <person name="Andersen M.R."/>
            <person name="Archer D."/>
            <person name="Bencina M."/>
            <person name="Braus G."/>
            <person name="Coutinho P."/>
            <person name="von Dohren H."/>
            <person name="Doonan J."/>
            <person name="Driessen A.J."/>
            <person name="Durek P."/>
            <person name="Espeso E."/>
            <person name="Fekete E."/>
            <person name="Flipphi M."/>
            <person name="Estrada C.G."/>
            <person name="Geysens S."/>
            <person name="Goldman G."/>
            <person name="de Groot P.W."/>
            <person name="Hansen K."/>
            <person name="Harris S.D."/>
            <person name="Heinekamp T."/>
            <person name="Helmstaedt K."/>
            <person name="Henrissat B."/>
            <person name="Hofmann G."/>
            <person name="Homan T."/>
            <person name="Horio T."/>
            <person name="Horiuchi H."/>
            <person name="James S."/>
            <person name="Jones M."/>
            <person name="Karaffa L."/>
            <person name="Karanyi Z."/>
            <person name="Kato M."/>
            <person name="Keller N."/>
            <person name="Kelly D.E."/>
            <person name="Kiel J.A."/>
            <person name="Kim J.M."/>
            <person name="van der Klei I.J."/>
            <person name="Klis F.M."/>
            <person name="Kovalchuk A."/>
            <person name="Krasevec N."/>
            <person name="Kubicek C.P."/>
            <person name="Liu B."/>
            <person name="Maccabe A."/>
            <person name="Meyer V."/>
            <person name="Mirabito P."/>
            <person name="Miskei M."/>
            <person name="Mos M."/>
            <person name="Mullins J."/>
            <person name="Nelson D.R."/>
            <person name="Nielsen J."/>
            <person name="Oakley B.R."/>
            <person name="Osmani S.A."/>
            <person name="Pakula T."/>
            <person name="Paszewski A."/>
            <person name="Paulsen I."/>
            <person name="Pilsyk S."/>
            <person name="Pocsi I."/>
            <person name="Punt P.J."/>
            <person name="Ram A.F."/>
            <person name="Ren Q."/>
            <person name="Robellet X."/>
            <person name="Robson G."/>
            <person name="Seiboth B."/>
            <person name="van Solingen P."/>
            <person name="Specht T."/>
            <person name="Sun J."/>
            <person name="Taheri-Talesh N."/>
            <person name="Takeshita N."/>
            <person name="Ussery D."/>
            <person name="vanKuyk P.A."/>
            <person name="Visser H."/>
            <person name="van de Vondervoort P.J."/>
            <person name="de Vries R.P."/>
            <person name="Walton J."/>
            <person name="Xiang X."/>
            <person name="Xiong Y."/>
            <person name="Zeng A.P."/>
            <person name="Brandt B.W."/>
            <person name="Cornell M.J."/>
            <person name="van den Hondel C.A."/>
            <person name="Visser J."/>
            <person name="Oliver S.G."/>
            <person name="Turner G."/>
        </authorList>
    </citation>
    <scope>GENOME REANNOTATION</scope>
    <source>
        <strain evidence="3">FGSC A4 / ATCC 38163 / CBS 112.46 / NRRL 194 / M139</strain>
    </source>
</reference>
<dbReference type="KEGG" id="ani:ANIA_04138"/>
<name>Q5B5P2_EMENI</name>
<organism evidence="2 3">
    <name type="scientific">Emericella nidulans (strain FGSC A4 / ATCC 38163 / CBS 112.46 / NRRL 194 / M139)</name>
    <name type="common">Aspergillus nidulans</name>
    <dbReference type="NCBI Taxonomy" id="227321"/>
    <lineage>
        <taxon>Eukaryota</taxon>
        <taxon>Fungi</taxon>
        <taxon>Dikarya</taxon>
        <taxon>Ascomycota</taxon>
        <taxon>Pezizomycotina</taxon>
        <taxon>Eurotiomycetes</taxon>
        <taxon>Eurotiomycetidae</taxon>
        <taxon>Eurotiales</taxon>
        <taxon>Aspergillaceae</taxon>
        <taxon>Aspergillus</taxon>
        <taxon>Aspergillus subgen. Nidulantes</taxon>
    </lineage>
</organism>
<keyword evidence="3" id="KW-1185">Reference proteome</keyword>
<evidence type="ECO:0000256" key="1">
    <source>
        <dbReference type="SAM" id="MobiDB-lite"/>
    </source>
</evidence>
<dbReference type="Proteomes" id="UP000000560">
    <property type="component" value="Chromosome II"/>
</dbReference>
<accession>Q5B5P2</accession>
<dbReference type="EMBL" id="BN001302">
    <property type="protein sequence ID" value="CBF74622.1"/>
    <property type="molecule type" value="Genomic_DNA"/>
</dbReference>
<dbReference type="InParanoid" id="Q5B5P2"/>
<gene>
    <name evidence="2" type="ORF">ANIA_04138</name>
</gene>
<dbReference type="HOGENOM" id="CLU_1240126_0_0_1"/>
<evidence type="ECO:0000313" key="2">
    <source>
        <dbReference type="EMBL" id="CBF74622.1"/>
    </source>
</evidence>
<dbReference type="AlphaFoldDB" id="Q5B5P2"/>
<proteinExistence type="predicted"/>
<dbReference type="VEuPathDB" id="FungiDB:AN4138"/>
<protein>
    <recommendedName>
        <fullName evidence="4">Myb-like domain-containing protein</fullName>
    </recommendedName>
</protein>
<feature type="region of interest" description="Disordered" evidence="1">
    <location>
        <begin position="200"/>
        <end position="223"/>
    </location>
</feature>
<reference evidence="3" key="1">
    <citation type="journal article" date="2005" name="Nature">
        <title>Sequencing of Aspergillus nidulans and comparative analysis with A. fumigatus and A. oryzae.</title>
        <authorList>
            <person name="Galagan J.E."/>
            <person name="Calvo S.E."/>
            <person name="Cuomo C."/>
            <person name="Ma L.J."/>
            <person name="Wortman J.R."/>
            <person name="Batzoglou S."/>
            <person name="Lee S.I."/>
            <person name="Basturkmen M."/>
            <person name="Spevak C.C."/>
            <person name="Clutterbuck J."/>
            <person name="Kapitonov V."/>
            <person name="Jurka J."/>
            <person name="Scazzocchio C."/>
            <person name="Farman M."/>
            <person name="Butler J."/>
            <person name="Purcell S."/>
            <person name="Harris S."/>
            <person name="Braus G.H."/>
            <person name="Draht O."/>
            <person name="Busch S."/>
            <person name="D'Enfert C."/>
            <person name="Bouchier C."/>
            <person name="Goldman G.H."/>
            <person name="Bell-Pedersen D."/>
            <person name="Griffiths-Jones S."/>
            <person name="Doonan J.H."/>
            <person name="Yu J."/>
            <person name="Vienken K."/>
            <person name="Pain A."/>
            <person name="Freitag M."/>
            <person name="Selker E.U."/>
            <person name="Archer D.B."/>
            <person name="Penalva M.A."/>
            <person name="Oakley B.R."/>
            <person name="Momany M."/>
            <person name="Tanaka T."/>
            <person name="Kumagai T."/>
            <person name="Asai K."/>
            <person name="Machida M."/>
            <person name="Nierman W.C."/>
            <person name="Denning D.W."/>
            <person name="Caddick M."/>
            <person name="Hynes M."/>
            <person name="Paoletti M."/>
            <person name="Fischer R."/>
            <person name="Miller B."/>
            <person name="Dyer P."/>
            <person name="Sachs M.S."/>
            <person name="Osmani S.A."/>
            <person name="Birren B.W."/>
        </authorList>
    </citation>
    <scope>NUCLEOTIDE SEQUENCE [LARGE SCALE GENOMIC DNA]</scope>
    <source>
        <strain evidence="3">FGSC A4 / ATCC 38163 / CBS 112.46 / NRRL 194 / M139</strain>
    </source>
</reference>
<dbReference type="GeneID" id="2873560"/>
<sequence length="223" mass="24117">MSTMGKSSRETWTSEEDERLVSLRYQYWQLTWSEFTQQREHEGELAAGKTENGRNAAMLDEVSVASAASIAAVPQAQPGQLQRHIEQETVVPATSAGPRQSVEKIGVSSTMSPGRKGTDVTHHVSPSVSFLSEMVPGPSYAQTSPPVTAGRVNWQIEGQPAPDPDHAMQGQATSSGLFTGSPRTVIAVEAAAGTLELVTRSPDQHWLPPKCPDYPKLPNSKRQ</sequence>
<dbReference type="RefSeq" id="XP_661742.1">
    <property type="nucleotide sequence ID" value="XM_656650.1"/>
</dbReference>